<dbReference type="InterPro" id="IPR003598">
    <property type="entry name" value="Ig_sub2"/>
</dbReference>
<accession>A0A6B0UV49</accession>
<evidence type="ECO:0000313" key="3">
    <source>
        <dbReference type="EMBL" id="MXU93629.1"/>
    </source>
</evidence>
<dbReference type="InterPro" id="IPR013098">
    <property type="entry name" value="Ig_I-set"/>
</dbReference>
<organism evidence="3">
    <name type="scientific">Ixodes ricinus</name>
    <name type="common">Common tick</name>
    <name type="synonym">Acarus ricinus</name>
    <dbReference type="NCBI Taxonomy" id="34613"/>
    <lineage>
        <taxon>Eukaryota</taxon>
        <taxon>Metazoa</taxon>
        <taxon>Ecdysozoa</taxon>
        <taxon>Arthropoda</taxon>
        <taxon>Chelicerata</taxon>
        <taxon>Arachnida</taxon>
        <taxon>Acari</taxon>
        <taxon>Parasitiformes</taxon>
        <taxon>Ixodida</taxon>
        <taxon>Ixodoidea</taxon>
        <taxon>Ixodidae</taxon>
        <taxon>Ixodinae</taxon>
        <taxon>Ixodes</taxon>
    </lineage>
</organism>
<dbReference type="AlphaFoldDB" id="A0A6B0UV49"/>
<evidence type="ECO:0000256" key="1">
    <source>
        <dbReference type="SAM" id="SignalP"/>
    </source>
</evidence>
<keyword evidence="1" id="KW-0732">Signal</keyword>
<dbReference type="EMBL" id="GIFC01011546">
    <property type="protein sequence ID" value="MXU93629.1"/>
    <property type="molecule type" value="Transcribed_RNA"/>
</dbReference>
<dbReference type="SUPFAM" id="SSF48726">
    <property type="entry name" value="Immunoglobulin"/>
    <property type="match status" value="1"/>
</dbReference>
<dbReference type="InterPro" id="IPR036179">
    <property type="entry name" value="Ig-like_dom_sf"/>
</dbReference>
<sequence length="149" mass="15861">MEDVHRLFTAIVLLIALTVATSLDSDLPKPQSLGFPTDLGLGDEAVVTCFAKKSSSLPANQLFLSWHKDGVPISSEARISLARLSQNSLSLSIKSVLPEDIGNYTCVAEGPTGSSTVTVPLLVSGALVICWLFHVSVGVQRSFVHINDN</sequence>
<dbReference type="InterPro" id="IPR013783">
    <property type="entry name" value="Ig-like_fold"/>
</dbReference>
<dbReference type="Pfam" id="PF07679">
    <property type="entry name" value="I-set"/>
    <property type="match status" value="1"/>
</dbReference>
<dbReference type="InterPro" id="IPR003599">
    <property type="entry name" value="Ig_sub"/>
</dbReference>
<feature type="chain" id="PRO_5025452760" evidence="1">
    <location>
        <begin position="23"/>
        <end position="149"/>
    </location>
</feature>
<dbReference type="SMART" id="SM00408">
    <property type="entry name" value="IGc2"/>
    <property type="match status" value="1"/>
</dbReference>
<feature type="domain" description="Ig-like" evidence="2">
    <location>
        <begin position="30"/>
        <end position="118"/>
    </location>
</feature>
<dbReference type="InterPro" id="IPR007110">
    <property type="entry name" value="Ig-like_dom"/>
</dbReference>
<reference evidence="3" key="1">
    <citation type="submission" date="2019-12" db="EMBL/GenBank/DDBJ databases">
        <title>An insight into the sialome of adult female Ixodes ricinus ticks feeding for 6 days.</title>
        <authorList>
            <person name="Perner J."/>
            <person name="Ribeiro J.M.C."/>
        </authorList>
    </citation>
    <scope>NUCLEOTIDE SEQUENCE</scope>
    <source>
        <strain evidence="3">Semi-engorged</strain>
        <tissue evidence="3">Salivary glands</tissue>
    </source>
</reference>
<dbReference type="Gene3D" id="2.60.40.10">
    <property type="entry name" value="Immunoglobulins"/>
    <property type="match status" value="1"/>
</dbReference>
<dbReference type="SMART" id="SM00409">
    <property type="entry name" value="IG"/>
    <property type="match status" value="1"/>
</dbReference>
<protein>
    <submittedName>
        <fullName evidence="3">Putative down syndrome cell adhesion molecule</fullName>
    </submittedName>
</protein>
<dbReference type="PROSITE" id="PS50835">
    <property type="entry name" value="IG_LIKE"/>
    <property type="match status" value="1"/>
</dbReference>
<name>A0A6B0UV49_IXORI</name>
<evidence type="ECO:0000259" key="2">
    <source>
        <dbReference type="PROSITE" id="PS50835"/>
    </source>
</evidence>
<feature type="signal peptide" evidence="1">
    <location>
        <begin position="1"/>
        <end position="22"/>
    </location>
</feature>
<proteinExistence type="predicted"/>